<evidence type="ECO:0000256" key="1">
    <source>
        <dbReference type="ARBA" id="ARBA00001974"/>
    </source>
</evidence>
<comment type="caution">
    <text evidence="9">The sequence shown here is derived from an EMBL/GenBank/DDBJ whole genome shotgun (WGS) entry which is preliminary data.</text>
</comment>
<protein>
    <submittedName>
        <fullName evidence="9">Acyl-CoA dehydrogenase</fullName>
    </submittedName>
</protein>
<dbReference type="GO" id="GO:0003995">
    <property type="term" value="F:acyl-CoA dehydrogenase activity"/>
    <property type="evidence" value="ECO:0007669"/>
    <property type="project" value="InterPro"/>
</dbReference>
<dbReference type="GO" id="GO:0050660">
    <property type="term" value="F:flavin adenine dinucleotide binding"/>
    <property type="evidence" value="ECO:0007669"/>
    <property type="project" value="InterPro"/>
</dbReference>
<keyword evidence="5" id="KW-0560">Oxidoreductase</keyword>
<name>A0A9W6RDW5_9ACTN</name>
<dbReference type="InterPro" id="IPR037069">
    <property type="entry name" value="AcylCoA_DH/ox_N_sf"/>
</dbReference>
<feature type="domain" description="Acyl-CoA oxidase/dehydrogenase middle" evidence="7">
    <location>
        <begin position="134"/>
        <end position="224"/>
    </location>
</feature>
<feature type="domain" description="Acyl-CoA dehydrogenase/oxidase N-terminal" evidence="8">
    <location>
        <begin position="20"/>
        <end position="130"/>
    </location>
</feature>
<keyword evidence="3 5" id="KW-0285">Flavoprotein</keyword>
<dbReference type="SUPFAM" id="SSF56645">
    <property type="entry name" value="Acyl-CoA dehydrogenase NM domain-like"/>
    <property type="match status" value="1"/>
</dbReference>
<evidence type="ECO:0000313" key="9">
    <source>
        <dbReference type="EMBL" id="GLY72870.1"/>
    </source>
</evidence>
<dbReference type="PANTHER" id="PTHR43188:SF1">
    <property type="entry name" value="ACYL-COA DEHYDROGENASE"/>
    <property type="match status" value="1"/>
</dbReference>
<dbReference type="Gene3D" id="1.10.540.10">
    <property type="entry name" value="Acyl-CoA dehydrogenase/oxidase, N-terminal domain"/>
    <property type="match status" value="1"/>
</dbReference>
<dbReference type="Pfam" id="PF00441">
    <property type="entry name" value="Acyl-CoA_dh_1"/>
    <property type="match status" value="1"/>
</dbReference>
<dbReference type="PANTHER" id="PTHR43188">
    <property type="entry name" value="ACYL-COENZYME A OXIDASE"/>
    <property type="match status" value="1"/>
</dbReference>
<dbReference type="SUPFAM" id="SSF47203">
    <property type="entry name" value="Acyl-CoA dehydrogenase C-terminal domain-like"/>
    <property type="match status" value="1"/>
</dbReference>
<comment type="similarity">
    <text evidence="2 5">Belongs to the acyl-CoA dehydrogenase family.</text>
</comment>
<evidence type="ECO:0000259" key="7">
    <source>
        <dbReference type="Pfam" id="PF02770"/>
    </source>
</evidence>
<reference evidence="9" key="1">
    <citation type="submission" date="2023-03" db="EMBL/GenBank/DDBJ databases">
        <title>Actinoallomurus iriomotensis NBRC 103681.</title>
        <authorList>
            <person name="Ichikawa N."/>
            <person name="Sato H."/>
            <person name="Tonouchi N."/>
        </authorList>
    </citation>
    <scope>NUCLEOTIDE SEQUENCE</scope>
    <source>
        <strain evidence="9">NBRC 103681</strain>
    </source>
</reference>
<dbReference type="Proteomes" id="UP001165135">
    <property type="component" value="Unassembled WGS sequence"/>
</dbReference>
<dbReference type="InterPro" id="IPR006091">
    <property type="entry name" value="Acyl-CoA_Oxase/DH_mid-dom"/>
</dbReference>
<feature type="domain" description="Acyl-CoA dehydrogenase/oxidase C-terminal" evidence="6">
    <location>
        <begin position="239"/>
        <end position="384"/>
    </location>
</feature>
<proteinExistence type="inferred from homology"/>
<accession>A0A9W6RDW5</accession>
<dbReference type="PROSITE" id="PS00073">
    <property type="entry name" value="ACYL_COA_DH_2"/>
    <property type="match status" value="1"/>
</dbReference>
<comment type="cofactor">
    <cofactor evidence="1 5">
        <name>FAD</name>
        <dbReference type="ChEBI" id="CHEBI:57692"/>
    </cofactor>
</comment>
<sequence>MAAGDDITRTDLFLVDELLTPEERDIRDRVRHFVDAEVLPIINDYWERAEFPFALVPGLGELRIAGGSLAGDGCPGMSSLAEGLVAAELARADGGLRVFFVGHGLAMMSIGLLGSAEQRSRWLPKLASMETLGAFAMTEPAHGSDVSSLETRARRDGEAYVLEGAKRWIGNGTFADVVVVWARDDEGEVGGFVVETPAEGYAATAMRGKTACRVAAHAEISLTGVRVPAENRLSEATSWRAITPLMLKARQDVCWEALGHAVAAYEAAAAHAVNRRQFGRPLADFQLVQAKLARMLADLTSMQLMCWRLTRLEEEGRATLAQASAAKLHTAAAARQIVLDARDILGGDGLLIDRHVARHHADIEALYTYEGTQDIQKLILGRSITGRSAFTR</sequence>
<dbReference type="Gene3D" id="1.20.140.10">
    <property type="entry name" value="Butyryl-CoA Dehydrogenase, subunit A, domain 3"/>
    <property type="match status" value="1"/>
</dbReference>
<dbReference type="InterPro" id="IPR006089">
    <property type="entry name" value="Acyl-CoA_DH_CS"/>
</dbReference>
<dbReference type="Gene3D" id="2.40.110.10">
    <property type="entry name" value="Butyryl-CoA Dehydrogenase, subunit A, domain 2"/>
    <property type="match status" value="1"/>
</dbReference>
<dbReference type="InterPro" id="IPR009100">
    <property type="entry name" value="AcylCoA_DH/oxidase_NM_dom_sf"/>
</dbReference>
<dbReference type="Pfam" id="PF02770">
    <property type="entry name" value="Acyl-CoA_dh_M"/>
    <property type="match status" value="1"/>
</dbReference>
<dbReference type="Pfam" id="PF02771">
    <property type="entry name" value="Acyl-CoA_dh_N"/>
    <property type="match status" value="1"/>
</dbReference>
<evidence type="ECO:0000259" key="6">
    <source>
        <dbReference type="Pfam" id="PF00441"/>
    </source>
</evidence>
<evidence type="ECO:0000259" key="8">
    <source>
        <dbReference type="Pfam" id="PF02771"/>
    </source>
</evidence>
<evidence type="ECO:0000256" key="4">
    <source>
        <dbReference type="ARBA" id="ARBA00022827"/>
    </source>
</evidence>
<evidence type="ECO:0000256" key="3">
    <source>
        <dbReference type="ARBA" id="ARBA00022630"/>
    </source>
</evidence>
<keyword evidence="4 5" id="KW-0274">FAD</keyword>
<dbReference type="InterPro" id="IPR009075">
    <property type="entry name" value="AcylCo_DH/oxidase_C"/>
</dbReference>
<dbReference type="GO" id="GO:0006635">
    <property type="term" value="P:fatty acid beta-oxidation"/>
    <property type="evidence" value="ECO:0007669"/>
    <property type="project" value="InterPro"/>
</dbReference>
<dbReference type="RefSeq" id="WP_285618047.1">
    <property type="nucleotide sequence ID" value="NZ_BSTJ01000001.1"/>
</dbReference>
<dbReference type="InterPro" id="IPR036250">
    <property type="entry name" value="AcylCo_DH-like_C"/>
</dbReference>
<evidence type="ECO:0000256" key="2">
    <source>
        <dbReference type="ARBA" id="ARBA00009347"/>
    </source>
</evidence>
<dbReference type="InterPro" id="IPR013786">
    <property type="entry name" value="AcylCoA_DH/ox_N"/>
</dbReference>
<evidence type="ECO:0000256" key="5">
    <source>
        <dbReference type="RuleBase" id="RU362125"/>
    </source>
</evidence>
<dbReference type="AlphaFoldDB" id="A0A9W6RDW5"/>
<dbReference type="EMBL" id="BSTJ01000001">
    <property type="protein sequence ID" value="GLY72870.1"/>
    <property type="molecule type" value="Genomic_DNA"/>
</dbReference>
<evidence type="ECO:0000313" key="10">
    <source>
        <dbReference type="Proteomes" id="UP001165135"/>
    </source>
</evidence>
<gene>
    <name evidence="9" type="ORF">Airi01_011370</name>
</gene>
<dbReference type="InterPro" id="IPR046373">
    <property type="entry name" value="Acyl-CoA_Oxase/DH_mid-dom_sf"/>
</dbReference>
<organism evidence="9 10">
    <name type="scientific">Actinoallomurus iriomotensis</name>
    <dbReference type="NCBI Taxonomy" id="478107"/>
    <lineage>
        <taxon>Bacteria</taxon>
        <taxon>Bacillati</taxon>
        <taxon>Actinomycetota</taxon>
        <taxon>Actinomycetes</taxon>
        <taxon>Streptosporangiales</taxon>
        <taxon>Thermomonosporaceae</taxon>
        <taxon>Actinoallomurus</taxon>
    </lineage>
</organism>
<dbReference type="InterPro" id="IPR045008">
    <property type="entry name" value="ACX4-like"/>
</dbReference>